<feature type="region of interest" description="Disordered" evidence="2">
    <location>
        <begin position="334"/>
        <end position="354"/>
    </location>
</feature>
<evidence type="ECO:0000313" key="3">
    <source>
        <dbReference type="EMBL" id="OKL56953.1"/>
    </source>
</evidence>
<keyword evidence="4" id="KW-1185">Reference proteome</keyword>
<dbReference type="AlphaFoldDB" id="A0A225ADC8"/>
<dbReference type="RefSeq" id="XP_020117074.1">
    <property type="nucleotide sequence ID" value="XM_020262717.1"/>
</dbReference>
<evidence type="ECO:0000313" key="4">
    <source>
        <dbReference type="Proteomes" id="UP000214365"/>
    </source>
</evidence>
<dbReference type="EMBL" id="LFMY01000013">
    <property type="protein sequence ID" value="OKL56953.1"/>
    <property type="molecule type" value="Genomic_DNA"/>
</dbReference>
<name>A0A225ADC8_TALAT</name>
<evidence type="ECO:0000256" key="2">
    <source>
        <dbReference type="SAM" id="MobiDB-lite"/>
    </source>
</evidence>
<accession>A0A225ADC8</accession>
<dbReference type="OrthoDB" id="5402392at2759"/>
<evidence type="ECO:0000256" key="1">
    <source>
        <dbReference type="SAM" id="Coils"/>
    </source>
</evidence>
<feature type="compositionally biased region" description="Polar residues" evidence="2">
    <location>
        <begin position="428"/>
        <end position="438"/>
    </location>
</feature>
<dbReference type="Proteomes" id="UP000214365">
    <property type="component" value="Unassembled WGS sequence"/>
</dbReference>
<gene>
    <name evidence="3" type="ORF">UA08_07824</name>
</gene>
<sequence>MTQEDAKDVDSAIPPAAKPLVPYLRSRQDALRLRQALTLYLQSHIVSEDNNSYNNSDGDLTVSHPALTLPANASVTVKRIPSEIAGVRREYLKALQENIAVKREYNDLSEKITSRQLLNGQVNARPSKPAVSGSIDVDTHSSVLSDYLALLRERRRHEKLQLFDAHLRELASAADPEEQHQSNSSTARADLDKIFKGNGYETADESGDNVQALISKLERAVVRAKAKLVKEQHLLQQLREQQANGLLDSRNKAIALGRTRDTLVQWVEEKLAITTSTEDDVMNHEKRYTDDTNTAETWQLIAERKTQIKEQYAAYVGARRSLLDAVSLLSQPTRSAALEEPSKKPPQRSSDDSIQDYSAIDAFRTVSEHILPAAKYQKSLAHQRSYLTGMLTKEKTNIKHAFDRLSQESHLLPEYPILARQSKFRHITPSSTTGSGPRQPNRDDTLQNAQAWAFAADAARSGENDYVEQRLEHGAEMADTASETLQQVYDLLHQERNPHDGETAEDAHHLDDIWTAEVQPRKARARRLNETQQQPAGGRGPWSALSGRVE</sequence>
<keyword evidence="1" id="KW-0175">Coiled coil</keyword>
<reference evidence="3 4" key="1">
    <citation type="submission" date="2015-06" db="EMBL/GenBank/DDBJ databases">
        <title>Talaromyces atroroseus IBT 11181 draft genome.</title>
        <authorList>
            <person name="Rasmussen K.B."/>
            <person name="Rasmussen S."/>
            <person name="Petersen B."/>
            <person name="Sicheritz-Ponten T."/>
            <person name="Mortensen U.H."/>
            <person name="Thrane U."/>
        </authorList>
    </citation>
    <scope>NUCLEOTIDE SEQUENCE [LARGE SCALE GENOMIC DNA]</scope>
    <source>
        <strain evidence="3 4">IBT 11181</strain>
    </source>
</reference>
<dbReference type="GeneID" id="31007580"/>
<feature type="region of interest" description="Disordered" evidence="2">
    <location>
        <begin position="425"/>
        <end position="444"/>
    </location>
</feature>
<protein>
    <submittedName>
        <fullName evidence="3">Uncharacterized protein</fullName>
    </submittedName>
</protein>
<comment type="caution">
    <text evidence="3">The sequence shown here is derived from an EMBL/GenBank/DDBJ whole genome shotgun (WGS) entry which is preliminary data.</text>
</comment>
<organism evidence="3 4">
    <name type="scientific">Talaromyces atroroseus</name>
    <dbReference type="NCBI Taxonomy" id="1441469"/>
    <lineage>
        <taxon>Eukaryota</taxon>
        <taxon>Fungi</taxon>
        <taxon>Dikarya</taxon>
        <taxon>Ascomycota</taxon>
        <taxon>Pezizomycotina</taxon>
        <taxon>Eurotiomycetes</taxon>
        <taxon>Eurotiomycetidae</taxon>
        <taxon>Eurotiales</taxon>
        <taxon>Trichocomaceae</taxon>
        <taxon>Talaromyces</taxon>
        <taxon>Talaromyces sect. Trachyspermi</taxon>
    </lineage>
</organism>
<feature type="coiled-coil region" evidence="1">
    <location>
        <begin position="214"/>
        <end position="241"/>
    </location>
</feature>
<proteinExistence type="predicted"/>
<feature type="region of interest" description="Disordered" evidence="2">
    <location>
        <begin position="520"/>
        <end position="550"/>
    </location>
</feature>